<name>A0A7L1IVG0_SMUAF</name>
<evidence type="ECO:0000313" key="1">
    <source>
        <dbReference type="EMBL" id="NXN42405.1"/>
    </source>
</evidence>
<feature type="non-terminal residue" evidence="1">
    <location>
        <position position="97"/>
    </location>
</feature>
<evidence type="ECO:0000313" key="2">
    <source>
        <dbReference type="Proteomes" id="UP000525158"/>
    </source>
</evidence>
<dbReference type="Gene3D" id="3.30.70.270">
    <property type="match status" value="1"/>
</dbReference>
<dbReference type="InterPro" id="IPR043502">
    <property type="entry name" value="DNA/RNA_pol_sf"/>
</dbReference>
<organism evidence="1 2">
    <name type="scientific">Smutsornis africanus</name>
    <name type="common">Double-banded courser</name>
    <name type="synonym">Rhinoptilus africanus</name>
    <dbReference type="NCBI Taxonomy" id="240209"/>
    <lineage>
        <taxon>Eukaryota</taxon>
        <taxon>Metazoa</taxon>
        <taxon>Chordata</taxon>
        <taxon>Craniata</taxon>
        <taxon>Vertebrata</taxon>
        <taxon>Euteleostomi</taxon>
        <taxon>Archelosauria</taxon>
        <taxon>Archosauria</taxon>
        <taxon>Dinosauria</taxon>
        <taxon>Saurischia</taxon>
        <taxon>Theropoda</taxon>
        <taxon>Coelurosauria</taxon>
        <taxon>Aves</taxon>
        <taxon>Neognathae</taxon>
        <taxon>Neoaves</taxon>
        <taxon>Charadriiformes</taxon>
        <taxon>Glareolidae</taxon>
        <taxon>Rhinoptilus</taxon>
    </lineage>
</organism>
<dbReference type="InterPro" id="IPR051320">
    <property type="entry name" value="Viral_Replic_Matur_Polypro"/>
</dbReference>
<accession>A0A7L1IVG0</accession>
<proteinExistence type="predicted"/>
<dbReference type="EMBL" id="VXBO01008616">
    <property type="protein sequence ID" value="NXN42405.1"/>
    <property type="molecule type" value="Genomic_DNA"/>
</dbReference>
<protein>
    <submittedName>
        <fullName evidence="1">POL5 protein</fullName>
    </submittedName>
</protein>
<feature type="non-terminal residue" evidence="1">
    <location>
        <position position="1"/>
    </location>
</feature>
<reference evidence="1 2" key="1">
    <citation type="submission" date="2019-09" db="EMBL/GenBank/DDBJ databases">
        <title>Bird 10,000 Genomes (B10K) Project - Family phase.</title>
        <authorList>
            <person name="Zhang G."/>
        </authorList>
    </citation>
    <scope>NUCLEOTIDE SEQUENCE [LARGE SCALE GENOMIC DNA]</scope>
    <source>
        <strain evidence="1">B10K-DU-002-36</strain>
        <tissue evidence="1">Muscle</tissue>
    </source>
</reference>
<dbReference type="PANTHER" id="PTHR33064:SF37">
    <property type="entry name" value="RIBONUCLEASE H"/>
    <property type="match status" value="1"/>
</dbReference>
<comment type="caution">
    <text evidence="1">The sequence shown here is derived from an EMBL/GenBank/DDBJ whole genome shotgun (WGS) entry which is preliminary data.</text>
</comment>
<dbReference type="Proteomes" id="UP000525158">
    <property type="component" value="Unassembled WGS sequence"/>
</dbReference>
<sequence length="97" mass="11193">ISEKFTLPPGIRLVQYVDDLLPTGEGEVVKETTVELLNFLPKKRLRVSEKKAQLVEEKVKYLRHILTDGLRCIDPEKIQGVLEVPLPKTKKELRQFL</sequence>
<dbReference type="InterPro" id="IPR043128">
    <property type="entry name" value="Rev_trsase/Diguanyl_cyclase"/>
</dbReference>
<gene>
    <name evidence="1" type="primary">Pol_3</name>
    <name evidence="1" type="ORF">RHIAFR_R15444</name>
</gene>
<dbReference type="PANTHER" id="PTHR33064">
    <property type="entry name" value="POL PROTEIN"/>
    <property type="match status" value="1"/>
</dbReference>
<keyword evidence="2" id="KW-1185">Reference proteome</keyword>
<dbReference type="AlphaFoldDB" id="A0A7L1IVG0"/>
<dbReference type="SUPFAM" id="SSF56672">
    <property type="entry name" value="DNA/RNA polymerases"/>
    <property type="match status" value="1"/>
</dbReference>